<name>A0AAW2YHF0_9EUKA</name>
<dbReference type="SMART" id="SM00775">
    <property type="entry name" value="LNS2"/>
    <property type="match status" value="1"/>
</dbReference>
<dbReference type="Pfam" id="PF08235">
    <property type="entry name" value="LNS2"/>
    <property type="match status" value="1"/>
</dbReference>
<gene>
    <name evidence="2" type="ORF">AKO1_002867</name>
</gene>
<reference evidence="2 3" key="1">
    <citation type="submission" date="2024-03" db="EMBL/GenBank/DDBJ databases">
        <title>The Acrasis kona genome and developmental transcriptomes reveal deep origins of eukaryotic multicellular pathways.</title>
        <authorList>
            <person name="Sheikh S."/>
            <person name="Fu C.-J."/>
            <person name="Brown M.W."/>
            <person name="Baldauf S.L."/>
        </authorList>
    </citation>
    <scope>NUCLEOTIDE SEQUENCE [LARGE SCALE GENOMIC DNA]</scope>
    <source>
        <strain evidence="2 3">ATCC MYA-3509</strain>
    </source>
</reference>
<feature type="non-terminal residue" evidence="2">
    <location>
        <position position="377"/>
    </location>
</feature>
<dbReference type="InterPro" id="IPR036412">
    <property type="entry name" value="HAD-like_sf"/>
</dbReference>
<dbReference type="Gene3D" id="3.40.50.1000">
    <property type="entry name" value="HAD superfamily/HAD-like"/>
    <property type="match status" value="1"/>
</dbReference>
<evidence type="ECO:0000313" key="3">
    <source>
        <dbReference type="Proteomes" id="UP001431209"/>
    </source>
</evidence>
<accession>A0AAW2YHF0</accession>
<feature type="domain" description="LNS2/PITP" evidence="1">
    <location>
        <begin position="202"/>
        <end position="357"/>
    </location>
</feature>
<dbReference type="AlphaFoldDB" id="A0AAW2YHF0"/>
<dbReference type="Proteomes" id="UP001431209">
    <property type="component" value="Unassembled WGS sequence"/>
</dbReference>
<keyword evidence="3" id="KW-1185">Reference proteome</keyword>
<dbReference type="InterPro" id="IPR031315">
    <property type="entry name" value="LNS2/PITP"/>
</dbReference>
<dbReference type="SUPFAM" id="SSF56784">
    <property type="entry name" value="HAD-like"/>
    <property type="match status" value="1"/>
</dbReference>
<evidence type="ECO:0000259" key="1">
    <source>
        <dbReference type="SMART" id="SM00775"/>
    </source>
</evidence>
<dbReference type="PANTHER" id="PTHR12181:SF12">
    <property type="entry name" value="PHOSPHATIDATE PHOSPHATASE"/>
    <property type="match status" value="1"/>
</dbReference>
<dbReference type="EMBL" id="JAOPGA020000076">
    <property type="protein sequence ID" value="KAL0476645.1"/>
    <property type="molecule type" value="Genomic_DNA"/>
</dbReference>
<dbReference type="InterPro" id="IPR023214">
    <property type="entry name" value="HAD_sf"/>
</dbReference>
<sequence length="377" mass="42891">MLRSLKQSTFWKRTYTRKYSMSAIDIIAVRQRDGSFKMSPLILHLSKKAIDTHEVTVAINGKTLINNSEYKFVVQKGFQYACFIKNGCDAPVLGKNLAIKPQSPVTPLSPCDDLFSPAESPTSFTKDPYATTFKDEDKNWKQKLLDSVESETYNYEHTMPPSVWSEQIRLELEQKEIVDVTFITQEETVSTSLHIWSYTDNLVVSDIDGTITKSDIRGILCNIIGVDYTHDGIVSLFNNIHNKGYRIIYMTARSIDMFNATKQYIERINQNNSGMPAGPIITAPNTIINALCREVIIRRPETFKIAMLQCITSLFADHNPIKYGFGNRITDDLSYIAAGVDRFCIFRIDSKSRVLTKGVEHHLQGYKAVEEYVGKFF</sequence>
<dbReference type="PANTHER" id="PTHR12181">
    <property type="entry name" value="LIPIN"/>
    <property type="match status" value="1"/>
</dbReference>
<comment type="caution">
    <text evidence="2">The sequence shown here is derived from an EMBL/GenBank/DDBJ whole genome shotgun (WGS) entry which is preliminary data.</text>
</comment>
<protein>
    <submittedName>
        <fullName evidence="2">Phosphatidate phosphatase</fullName>
    </submittedName>
</protein>
<dbReference type="InterPro" id="IPR026058">
    <property type="entry name" value="LIPIN"/>
</dbReference>
<evidence type="ECO:0000313" key="2">
    <source>
        <dbReference type="EMBL" id="KAL0476645.1"/>
    </source>
</evidence>
<proteinExistence type="predicted"/>
<dbReference type="GO" id="GO:0008195">
    <property type="term" value="F:phosphatidate phosphatase activity"/>
    <property type="evidence" value="ECO:0007669"/>
    <property type="project" value="TreeGrafter"/>
</dbReference>
<organism evidence="2 3">
    <name type="scientific">Acrasis kona</name>
    <dbReference type="NCBI Taxonomy" id="1008807"/>
    <lineage>
        <taxon>Eukaryota</taxon>
        <taxon>Discoba</taxon>
        <taxon>Heterolobosea</taxon>
        <taxon>Tetramitia</taxon>
        <taxon>Eutetramitia</taxon>
        <taxon>Acrasidae</taxon>
        <taxon>Acrasis</taxon>
    </lineage>
</organism>
<dbReference type="InterPro" id="IPR013209">
    <property type="entry name" value="LNS2"/>
</dbReference>